<keyword evidence="7 9" id="KW-0139">CF(1)</keyword>
<evidence type="ECO:0000256" key="7">
    <source>
        <dbReference type="ARBA" id="ARBA00023196"/>
    </source>
</evidence>
<reference evidence="12 13" key="1">
    <citation type="submission" date="2024-08" db="EMBL/GenBank/DDBJ databases">
        <title>Whole-genome sequencing of halo(alkali)philic microorganisms from hypersaline lakes.</title>
        <authorList>
            <person name="Sorokin D.Y."/>
            <person name="Merkel A.Y."/>
            <person name="Messina E."/>
            <person name="Yakimov M."/>
        </authorList>
    </citation>
    <scope>NUCLEOTIDE SEQUENCE [LARGE SCALE GENOMIC DNA]</scope>
    <source>
        <strain evidence="12 13">AB-hyl4</strain>
    </source>
</reference>
<evidence type="ECO:0000256" key="3">
    <source>
        <dbReference type="ARBA" id="ARBA00005712"/>
    </source>
</evidence>
<dbReference type="HAMAP" id="MF_00530">
    <property type="entry name" value="ATP_synth_epsil_bac"/>
    <property type="match status" value="1"/>
</dbReference>
<proteinExistence type="inferred from homology"/>
<dbReference type="EMBL" id="JBGUBD010000002">
    <property type="protein sequence ID" value="MFA9477190.1"/>
    <property type="molecule type" value="Genomic_DNA"/>
</dbReference>
<evidence type="ECO:0000256" key="2">
    <source>
        <dbReference type="ARBA" id="ARBA00004184"/>
    </source>
</evidence>
<dbReference type="InterPro" id="IPR020546">
    <property type="entry name" value="ATP_synth_F1_dsu/esu_N"/>
</dbReference>
<organism evidence="12 13">
    <name type="scientific">Natronomicrosphaera hydrolytica</name>
    <dbReference type="NCBI Taxonomy" id="3242702"/>
    <lineage>
        <taxon>Bacteria</taxon>
        <taxon>Pseudomonadati</taxon>
        <taxon>Planctomycetota</taxon>
        <taxon>Phycisphaerae</taxon>
        <taxon>Phycisphaerales</taxon>
        <taxon>Phycisphaeraceae</taxon>
        <taxon>Natronomicrosphaera</taxon>
    </lineage>
</organism>
<evidence type="ECO:0000313" key="13">
    <source>
        <dbReference type="Proteomes" id="UP001575105"/>
    </source>
</evidence>
<protein>
    <recommendedName>
        <fullName evidence="9">ATP synthase epsilon chain</fullName>
    </recommendedName>
    <alternativeName>
        <fullName evidence="9">ATP synthase F1 sector epsilon subunit</fullName>
    </alternativeName>
    <alternativeName>
        <fullName evidence="9">F-ATPase epsilon subunit</fullName>
    </alternativeName>
</protein>
<keyword evidence="4 9" id="KW-0813">Transport</keyword>
<keyword evidence="5 9" id="KW-0406">Ion transport</keyword>
<sequence>MADRFHCTLVTPEEQLFDEAVSHVSVPAWDGQIGLLARRAPMLVKLGYGPLQLDLADGKSKTYFVGGGFAQMKGDQLVILTDEAMPVEDVDAKEAKAALNEALALRAIGEESAARRDRDLARARGMMAVATGS</sequence>
<accession>A0ABV4U1Z4</accession>
<comment type="similarity">
    <text evidence="3 9 10">Belongs to the ATPase epsilon chain family.</text>
</comment>
<evidence type="ECO:0000256" key="8">
    <source>
        <dbReference type="ARBA" id="ARBA00023310"/>
    </source>
</evidence>
<dbReference type="CDD" id="cd12152">
    <property type="entry name" value="F1-ATPase_delta"/>
    <property type="match status" value="1"/>
</dbReference>
<keyword evidence="6 9" id="KW-0472">Membrane</keyword>
<evidence type="ECO:0000256" key="10">
    <source>
        <dbReference type="RuleBase" id="RU003656"/>
    </source>
</evidence>
<dbReference type="NCBIfam" id="TIGR01216">
    <property type="entry name" value="ATP_synt_epsi"/>
    <property type="match status" value="1"/>
</dbReference>
<comment type="subunit">
    <text evidence="9 10">F-type ATPases have 2 components, CF(1) - the catalytic core - and CF(0) - the membrane proton channel. CF(1) has five subunits: alpha(3), beta(3), gamma(1), delta(1), epsilon(1). CF(0) has three main subunits: a, b and c.</text>
</comment>
<name>A0ABV4U1Z4_9BACT</name>
<dbReference type="Proteomes" id="UP001575105">
    <property type="component" value="Unassembled WGS sequence"/>
</dbReference>
<dbReference type="SUPFAM" id="SSF51344">
    <property type="entry name" value="Epsilon subunit of F1F0-ATP synthase N-terminal domain"/>
    <property type="match status" value="1"/>
</dbReference>
<evidence type="ECO:0000259" key="11">
    <source>
        <dbReference type="Pfam" id="PF02823"/>
    </source>
</evidence>
<dbReference type="PANTHER" id="PTHR13822">
    <property type="entry name" value="ATP SYNTHASE DELTA/EPSILON CHAIN"/>
    <property type="match status" value="1"/>
</dbReference>
<dbReference type="InterPro" id="IPR001469">
    <property type="entry name" value="ATP_synth_F1_dsu/esu"/>
</dbReference>
<comment type="function">
    <text evidence="1 9">Produces ATP from ADP in the presence of a proton gradient across the membrane.</text>
</comment>
<gene>
    <name evidence="9 12" type="primary">atpC</name>
    <name evidence="12" type="ORF">ACERK3_02665</name>
</gene>
<dbReference type="RefSeq" id="WP_425344117.1">
    <property type="nucleotide sequence ID" value="NZ_JBGUBD010000002.1"/>
</dbReference>
<feature type="domain" description="ATP synthase F1 complex delta/epsilon subunit N-terminal" evidence="11">
    <location>
        <begin position="5"/>
        <end position="84"/>
    </location>
</feature>
<comment type="subcellular location">
    <subcellularLocation>
        <location evidence="9">Cell membrane</location>
        <topology evidence="9">Peripheral membrane protein</topology>
    </subcellularLocation>
    <subcellularLocation>
        <location evidence="2">Endomembrane system</location>
        <topology evidence="2">Peripheral membrane protein</topology>
    </subcellularLocation>
</comment>
<evidence type="ECO:0000313" key="12">
    <source>
        <dbReference type="EMBL" id="MFA9477190.1"/>
    </source>
</evidence>
<dbReference type="InterPro" id="IPR036771">
    <property type="entry name" value="ATPsynth_dsu/esu_N"/>
</dbReference>
<keyword evidence="9" id="KW-1003">Cell membrane</keyword>
<keyword evidence="8 9" id="KW-0066">ATP synthesis</keyword>
<evidence type="ECO:0000256" key="6">
    <source>
        <dbReference type="ARBA" id="ARBA00023136"/>
    </source>
</evidence>
<dbReference type="Pfam" id="PF02823">
    <property type="entry name" value="ATP-synt_DE_N"/>
    <property type="match status" value="1"/>
</dbReference>
<evidence type="ECO:0000256" key="5">
    <source>
        <dbReference type="ARBA" id="ARBA00023065"/>
    </source>
</evidence>
<dbReference type="Gene3D" id="2.60.15.10">
    <property type="entry name" value="F0F1 ATP synthase delta/epsilon subunit, N-terminal"/>
    <property type="match status" value="1"/>
</dbReference>
<evidence type="ECO:0000256" key="9">
    <source>
        <dbReference type="HAMAP-Rule" id="MF_00530"/>
    </source>
</evidence>
<evidence type="ECO:0000256" key="1">
    <source>
        <dbReference type="ARBA" id="ARBA00003543"/>
    </source>
</evidence>
<dbReference type="PANTHER" id="PTHR13822:SF10">
    <property type="entry name" value="ATP SYNTHASE EPSILON CHAIN, CHLOROPLASTIC"/>
    <property type="match status" value="1"/>
</dbReference>
<comment type="caution">
    <text evidence="12">The sequence shown here is derived from an EMBL/GenBank/DDBJ whole genome shotgun (WGS) entry which is preliminary data.</text>
</comment>
<evidence type="ECO:0000256" key="4">
    <source>
        <dbReference type="ARBA" id="ARBA00022448"/>
    </source>
</evidence>
<keyword evidence="9" id="KW-0375">Hydrogen ion transport</keyword>
<keyword evidence="13" id="KW-1185">Reference proteome</keyword>